<comment type="similarity">
    <text evidence="8 9">Belongs to the ZipA family.</text>
</comment>
<dbReference type="PANTHER" id="PTHR38685:SF1">
    <property type="entry name" value="CELL DIVISION PROTEIN ZIPA"/>
    <property type="match status" value="1"/>
</dbReference>
<dbReference type="GO" id="GO:0032153">
    <property type="term" value="C:cell division site"/>
    <property type="evidence" value="ECO:0007669"/>
    <property type="project" value="UniProtKB-UniRule"/>
</dbReference>
<evidence type="ECO:0000256" key="7">
    <source>
        <dbReference type="ARBA" id="ARBA00023306"/>
    </source>
</evidence>
<dbReference type="SMART" id="SM00771">
    <property type="entry name" value="ZipA_C"/>
    <property type="match status" value="1"/>
</dbReference>
<evidence type="ECO:0000256" key="10">
    <source>
        <dbReference type="SAM" id="MobiDB-lite"/>
    </source>
</evidence>
<dbReference type="NCBIfam" id="TIGR02205">
    <property type="entry name" value="septum_zipA"/>
    <property type="match status" value="1"/>
</dbReference>
<dbReference type="HAMAP" id="MF_00509">
    <property type="entry name" value="ZipA"/>
    <property type="match status" value="1"/>
</dbReference>
<keyword evidence="1 8" id="KW-1003">Cell membrane</keyword>
<dbReference type="Pfam" id="PF04354">
    <property type="entry name" value="ZipA_C"/>
    <property type="match status" value="1"/>
</dbReference>
<keyword evidence="3 8" id="KW-0132">Cell division</keyword>
<organism evidence="12 13">
    <name type="scientific">Pseudoteredinibacter isoporae</name>
    <dbReference type="NCBI Taxonomy" id="570281"/>
    <lineage>
        <taxon>Bacteria</taxon>
        <taxon>Pseudomonadati</taxon>
        <taxon>Pseudomonadota</taxon>
        <taxon>Gammaproteobacteria</taxon>
        <taxon>Cellvibrionales</taxon>
        <taxon>Cellvibrionaceae</taxon>
        <taxon>Pseudoteredinibacter</taxon>
    </lineage>
</organism>
<feature type="transmembrane region" description="Helical" evidence="8">
    <location>
        <begin position="6"/>
        <end position="27"/>
    </location>
</feature>
<dbReference type="RefSeq" id="WP_243749478.1">
    <property type="nucleotide sequence ID" value="NZ_JAAONY010000002.1"/>
</dbReference>
<evidence type="ECO:0000256" key="1">
    <source>
        <dbReference type="ARBA" id="ARBA00022475"/>
    </source>
</evidence>
<comment type="function">
    <text evidence="8 9">Essential cell division protein that stabilizes the FtsZ protofilaments by cross-linking them and that serves as a cytoplasmic membrane anchor for the Z ring. Also required for the recruitment to the septal ring of downstream cell division proteins.</text>
</comment>
<evidence type="ECO:0000256" key="9">
    <source>
        <dbReference type="RuleBase" id="RU003612"/>
    </source>
</evidence>
<sequence>MTFDFEMQHVLTIIIVLLIVGVVLDGIRRMRQNRRDSIRMSLNMQHNLDREGEEEYGSELPNGGARVVNRDPSEADDLNTEVRKAFTPPGTKSRAVPEQVSLNLDEKVPMLMDSVHEQADEHQEPGIDESELDYHSGRREPVFNEMDSSAALEEGIVSSPRSVTREEVATEESLDPHGGQDPEEVIIINVMAPGGTRFQGEDLLKVLLSKGMRFGTMNIFHRHSEADGSGEILFSMANMVVPGTFDLDAMSTFETPGVSFFLTLPINGDSLNAFEAMVETTQALCESLGGELKDENRSVMTQQTIEHCRQRVREFARRQLSRQS</sequence>
<evidence type="ECO:0000256" key="8">
    <source>
        <dbReference type="HAMAP-Rule" id="MF_00509"/>
    </source>
</evidence>
<evidence type="ECO:0000256" key="6">
    <source>
        <dbReference type="ARBA" id="ARBA00023136"/>
    </source>
</evidence>
<dbReference type="SUPFAM" id="SSF64383">
    <property type="entry name" value="Cell-division protein ZipA, C-terminal domain"/>
    <property type="match status" value="1"/>
</dbReference>
<comment type="subcellular location">
    <subcellularLocation>
        <location evidence="8">Cell inner membrane</location>
        <topology evidence="8">Single-pass type I membrane protein</topology>
    </subcellularLocation>
    <text evidence="8">Localizes to the Z ring in an FtsZ-dependent manner.</text>
</comment>
<keyword evidence="4 8" id="KW-0812">Transmembrane</keyword>
<dbReference type="EMBL" id="JACHHT010000002">
    <property type="protein sequence ID" value="MBB6521791.1"/>
    <property type="molecule type" value="Genomic_DNA"/>
</dbReference>
<feature type="domain" description="ZipA C-terminal FtsZ-binding" evidence="11">
    <location>
        <begin position="182"/>
        <end position="312"/>
    </location>
</feature>
<dbReference type="InterPro" id="IPR036765">
    <property type="entry name" value="ZipA_FtsZ-bd_C_sf"/>
</dbReference>
<protein>
    <recommendedName>
        <fullName evidence="8 9">Cell division protein ZipA</fullName>
    </recommendedName>
</protein>
<dbReference type="InParanoid" id="A0A7X0MVJ7"/>
<keyword evidence="6 8" id="KW-0472">Membrane</keyword>
<dbReference type="GO" id="GO:0005886">
    <property type="term" value="C:plasma membrane"/>
    <property type="evidence" value="ECO:0007669"/>
    <property type="project" value="UniProtKB-SubCell"/>
</dbReference>
<dbReference type="InterPro" id="IPR011919">
    <property type="entry name" value="Cell_div_ZipA"/>
</dbReference>
<dbReference type="PANTHER" id="PTHR38685">
    <property type="entry name" value="CELL DIVISION PROTEIN ZIPA"/>
    <property type="match status" value="1"/>
</dbReference>
<feature type="compositionally biased region" description="Basic and acidic residues" evidence="10">
    <location>
        <begin position="163"/>
        <end position="180"/>
    </location>
</feature>
<evidence type="ECO:0000256" key="3">
    <source>
        <dbReference type="ARBA" id="ARBA00022618"/>
    </source>
</evidence>
<name>A0A7X0MVJ7_9GAMM</name>
<comment type="caution">
    <text evidence="12">The sequence shown here is derived from an EMBL/GenBank/DDBJ whole genome shotgun (WGS) entry which is preliminary data.</text>
</comment>
<keyword evidence="2 8" id="KW-0997">Cell inner membrane</keyword>
<dbReference type="InterPro" id="IPR007449">
    <property type="entry name" value="ZipA_FtsZ-bd_C"/>
</dbReference>
<evidence type="ECO:0000256" key="4">
    <source>
        <dbReference type="ARBA" id="ARBA00022692"/>
    </source>
</evidence>
<accession>A0A7X0MVJ7</accession>
<keyword evidence="7 8" id="KW-0131">Cell cycle</keyword>
<keyword evidence="5 8" id="KW-1133">Transmembrane helix</keyword>
<proteinExistence type="inferred from homology"/>
<reference evidence="12 13" key="1">
    <citation type="submission" date="2020-08" db="EMBL/GenBank/DDBJ databases">
        <title>Genomic Encyclopedia of Type Strains, Phase IV (KMG-IV): sequencing the most valuable type-strain genomes for metagenomic binning, comparative biology and taxonomic classification.</title>
        <authorList>
            <person name="Goeker M."/>
        </authorList>
    </citation>
    <scope>NUCLEOTIDE SEQUENCE [LARGE SCALE GENOMIC DNA]</scope>
    <source>
        <strain evidence="12 13">DSM 22368</strain>
    </source>
</reference>
<comment type="subunit">
    <text evidence="8">Interacts with FtsZ via their C-terminal domains.</text>
</comment>
<evidence type="ECO:0000313" key="13">
    <source>
        <dbReference type="Proteomes" id="UP000528457"/>
    </source>
</evidence>
<evidence type="ECO:0000313" key="12">
    <source>
        <dbReference type="EMBL" id="MBB6521791.1"/>
    </source>
</evidence>
<dbReference type="Proteomes" id="UP000528457">
    <property type="component" value="Unassembled WGS sequence"/>
</dbReference>
<keyword evidence="13" id="KW-1185">Reference proteome</keyword>
<dbReference type="GO" id="GO:0000917">
    <property type="term" value="P:division septum assembly"/>
    <property type="evidence" value="ECO:0007669"/>
    <property type="project" value="TreeGrafter"/>
</dbReference>
<feature type="region of interest" description="Disordered" evidence="10">
    <location>
        <begin position="153"/>
        <end position="181"/>
    </location>
</feature>
<dbReference type="GO" id="GO:0043093">
    <property type="term" value="P:FtsZ-dependent cytokinesis"/>
    <property type="evidence" value="ECO:0007669"/>
    <property type="project" value="UniProtKB-UniRule"/>
</dbReference>
<evidence type="ECO:0000256" key="5">
    <source>
        <dbReference type="ARBA" id="ARBA00022989"/>
    </source>
</evidence>
<gene>
    <name evidence="8" type="primary">zipA</name>
    <name evidence="12" type="ORF">HNR48_002076</name>
</gene>
<dbReference type="AlphaFoldDB" id="A0A7X0MVJ7"/>
<evidence type="ECO:0000256" key="2">
    <source>
        <dbReference type="ARBA" id="ARBA00022519"/>
    </source>
</evidence>
<evidence type="ECO:0000259" key="11">
    <source>
        <dbReference type="SMART" id="SM00771"/>
    </source>
</evidence>
<dbReference type="Gene3D" id="3.30.1400.10">
    <property type="entry name" value="ZipA, C-terminal FtsZ-binding domain"/>
    <property type="match status" value="1"/>
</dbReference>